<sequence length="188" mass="20656">MWKPGTKAPSPHAPALPTKIDAAPLKKAASDGPKAPKPALSHKTLAMKFMQRKNQAALAKAEIQQDEWVDSNEGGEVTGELTCIQDIPDPSMDKKLGRRSFGGFNGNIEEVHKGLKSNKRFDEANERALKDEVSAEEMTARYRRHDATTRICDDGLSTEWPSTLDCEKGPTTTTAPPSDRRSRRTSAE</sequence>
<dbReference type="GeneID" id="20807703"/>
<dbReference type="STRING" id="112090.W4GQG1"/>
<dbReference type="PANTHER" id="PTHR13582">
    <property type="entry name" value="M-PHASE PHOSPHOPROTEIN 6"/>
    <property type="match status" value="1"/>
</dbReference>
<organism evidence="2">
    <name type="scientific">Aphanomyces astaci</name>
    <name type="common">Crayfish plague agent</name>
    <dbReference type="NCBI Taxonomy" id="112090"/>
    <lineage>
        <taxon>Eukaryota</taxon>
        <taxon>Sar</taxon>
        <taxon>Stramenopiles</taxon>
        <taxon>Oomycota</taxon>
        <taxon>Saprolegniomycetes</taxon>
        <taxon>Saprolegniales</taxon>
        <taxon>Verrucalvaceae</taxon>
        <taxon>Aphanomyces</taxon>
    </lineage>
</organism>
<dbReference type="VEuPathDB" id="FungiDB:H257_05707"/>
<dbReference type="AlphaFoldDB" id="W4GQG1"/>
<dbReference type="GO" id="GO:0000460">
    <property type="term" value="P:maturation of 5.8S rRNA"/>
    <property type="evidence" value="ECO:0007669"/>
    <property type="project" value="TreeGrafter"/>
</dbReference>
<dbReference type="InterPro" id="IPR019324">
    <property type="entry name" value="MPP6"/>
</dbReference>
<dbReference type="Pfam" id="PF10175">
    <property type="entry name" value="MPP6"/>
    <property type="match status" value="1"/>
</dbReference>
<name>W4GQG1_APHAT</name>
<protein>
    <submittedName>
        <fullName evidence="2">Uncharacterized protein</fullName>
    </submittedName>
</protein>
<dbReference type="RefSeq" id="XP_009828961.1">
    <property type="nucleotide sequence ID" value="XM_009830659.1"/>
</dbReference>
<evidence type="ECO:0000313" key="2">
    <source>
        <dbReference type="EMBL" id="ETV81103.1"/>
    </source>
</evidence>
<dbReference type="PANTHER" id="PTHR13582:SF0">
    <property type="entry name" value="M-PHASE PHOSPHOPROTEIN 6"/>
    <property type="match status" value="1"/>
</dbReference>
<dbReference type="EMBL" id="KI913124">
    <property type="protein sequence ID" value="ETV81103.1"/>
    <property type="molecule type" value="Genomic_DNA"/>
</dbReference>
<dbReference type="OrthoDB" id="76852at2759"/>
<evidence type="ECO:0000256" key="1">
    <source>
        <dbReference type="SAM" id="MobiDB-lite"/>
    </source>
</evidence>
<gene>
    <name evidence="2" type="ORF">H257_05707</name>
</gene>
<feature type="region of interest" description="Disordered" evidence="1">
    <location>
        <begin position="153"/>
        <end position="188"/>
    </location>
</feature>
<accession>W4GQG1</accession>
<proteinExistence type="predicted"/>
<reference evidence="2" key="1">
    <citation type="submission" date="2013-12" db="EMBL/GenBank/DDBJ databases">
        <title>The Genome Sequence of Aphanomyces astaci APO3.</title>
        <authorList>
            <consortium name="The Broad Institute Genomics Platform"/>
            <person name="Russ C."/>
            <person name="Tyler B."/>
            <person name="van West P."/>
            <person name="Dieguez-Uribeondo J."/>
            <person name="Young S.K."/>
            <person name="Zeng Q."/>
            <person name="Gargeya S."/>
            <person name="Fitzgerald M."/>
            <person name="Abouelleil A."/>
            <person name="Alvarado L."/>
            <person name="Chapman S.B."/>
            <person name="Gainer-Dewar J."/>
            <person name="Goldberg J."/>
            <person name="Griggs A."/>
            <person name="Gujja S."/>
            <person name="Hansen M."/>
            <person name="Howarth C."/>
            <person name="Imamovic A."/>
            <person name="Ireland A."/>
            <person name="Larimer J."/>
            <person name="McCowan C."/>
            <person name="Murphy C."/>
            <person name="Pearson M."/>
            <person name="Poon T.W."/>
            <person name="Priest M."/>
            <person name="Roberts A."/>
            <person name="Saif S."/>
            <person name="Shea T."/>
            <person name="Sykes S."/>
            <person name="Wortman J."/>
            <person name="Nusbaum C."/>
            <person name="Birren B."/>
        </authorList>
    </citation>
    <scope>NUCLEOTIDE SEQUENCE [LARGE SCALE GENOMIC DNA]</scope>
    <source>
        <strain evidence="2">APO3</strain>
    </source>
</reference>
<feature type="region of interest" description="Disordered" evidence="1">
    <location>
        <begin position="1"/>
        <end position="39"/>
    </location>
</feature>